<keyword evidence="2" id="KW-1185">Reference proteome</keyword>
<proteinExistence type="predicted"/>
<protein>
    <submittedName>
        <fullName evidence="1">Uncharacterized protein</fullName>
    </submittedName>
</protein>
<evidence type="ECO:0000313" key="2">
    <source>
        <dbReference type="Proteomes" id="UP001240236"/>
    </source>
</evidence>
<accession>A0AAE3VVV7</accession>
<dbReference type="Proteomes" id="UP001240236">
    <property type="component" value="Unassembled WGS sequence"/>
</dbReference>
<name>A0AAE3VVV7_9ACTN</name>
<organism evidence="1 2">
    <name type="scientific">Catenuloplanes indicus</name>
    <dbReference type="NCBI Taxonomy" id="137267"/>
    <lineage>
        <taxon>Bacteria</taxon>
        <taxon>Bacillati</taxon>
        <taxon>Actinomycetota</taxon>
        <taxon>Actinomycetes</taxon>
        <taxon>Micromonosporales</taxon>
        <taxon>Micromonosporaceae</taxon>
        <taxon>Catenuloplanes</taxon>
    </lineage>
</organism>
<gene>
    <name evidence="1" type="ORF">J2S42_001226</name>
</gene>
<comment type="caution">
    <text evidence="1">The sequence shown here is derived from an EMBL/GenBank/DDBJ whole genome shotgun (WGS) entry which is preliminary data.</text>
</comment>
<evidence type="ECO:0000313" key="1">
    <source>
        <dbReference type="EMBL" id="MDQ0364557.1"/>
    </source>
</evidence>
<sequence length="33" mass="3387">MPYDAVSVSARSTTVQSYAAQSAAPVITSDSPK</sequence>
<reference evidence="1 2" key="1">
    <citation type="submission" date="2023-07" db="EMBL/GenBank/DDBJ databases">
        <title>Sequencing the genomes of 1000 actinobacteria strains.</title>
        <authorList>
            <person name="Klenk H.-P."/>
        </authorList>
    </citation>
    <scope>NUCLEOTIDE SEQUENCE [LARGE SCALE GENOMIC DNA]</scope>
    <source>
        <strain evidence="1 2">DSM 44709</strain>
    </source>
</reference>
<dbReference type="EMBL" id="JAUSUZ010000001">
    <property type="protein sequence ID" value="MDQ0364557.1"/>
    <property type="molecule type" value="Genomic_DNA"/>
</dbReference>
<dbReference type="AlphaFoldDB" id="A0AAE3VVV7"/>